<keyword evidence="1" id="KW-0812">Transmembrane</keyword>
<keyword evidence="3" id="KW-1185">Reference proteome</keyword>
<reference evidence="2" key="1">
    <citation type="journal article" date="2014" name="Int. J. Syst. Evol. Microbiol.">
        <title>Complete genome of a new Firmicutes species belonging to the dominant human colonic microbiota ('Ruminococcus bicirculans') reveals two chromosomes and a selective capacity to utilize plant glucans.</title>
        <authorList>
            <consortium name="NISC Comparative Sequencing Program"/>
            <person name="Wegmann U."/>
            <person name="Louis P."/>
            <person name="Goesmann A."/>
            <person name="Henrissat B."/>
            <person name="Duncan S.H."/>
            <person name="Flint H.J."/>
        </authorList>
    </citation>
    <scope>NUCLEOTIDE SEQUENCE</scope>
    <source>
        <strain evidence="2">NBRC 103855</strain>
    </source>
</reference>
<dbReference type="Proteomes" id="UP001161406">
    <property type="component" value="Unassembled WGS sequence"/>
</dbReference>
<evidence type="ECO:0000313" key="2">
    <source>
        <dbReference type="EMBL" id="GLQ09511.1"/>
    </source>
</evidence>
<comment type="caution">
    <text evidence="2">The sequence shown here is derived from an EMBL/GenBank/DDBJ whole genome shotgun (WGS) entry which is preliminary data.</text>
</comment>
<evidence type="ECO:0000313" key="3">
    <source>
        <dbReference type="Proteomes" id="UP001161406"/>
    </source>
</evidence>
<feature type="transmembrane region" description="Helical" evidence="1">
    <location>
        <begin position="16"/>
        <end position="38"/>
    </location>
</feature>
<dbReference type="EMBL" id="BSNG01000001">
    <property type="protein sequence ID" value="GLQ09511.1"/>
    <property type="molecule type" value="Genomic_DNA"/>
</dbReference>
<sequence length="67" mass="6885">MAEGKIQFGKLTGKDYAMGAGFVVMAMIIAQGLVAYLIPGAPPALLGAIGAAIGVAAWFSYLRKRNG</sequence>
<name>A0ABQ5UCD0_9HYPH</name>
<keyword evidence="1" id="KW-1133">Transmembrane helix</keyword>
<gene>
    <name evidence="2" type="ORF">GCM10007913_14430</name>
</gene>
<evidence type="ECO:0000256" key="1">
    <source>
        <dbReference type="SAM" id="Phobius"/>
    </source>
</evidence>
<evidence type="ECO:0008006" key="4">
    <source>
        <dbReference type="Google" id="ProtNLM"/>
    </source>
</evidence>
<organism evidence="2 3">
    <name type="scientific">Devosia yakushimensis</name>
    <dbReference type="NCBI Taxonomy" id="470028"/>
    <lineage>
        <taxon>Bacteria</taxon>
        <taxon>Pseudomonadati</taxon>
        <taxon>Pseudomonadota</taxon>
        <taxon>Alphaproteobacteria</taxon>
        <taxon>Hyphomicrobiales</taxon>
        <taxon>Devosiaceae</taxon>
        <taxon>Devosia</taxon>
    </lineage>
</organism>
<feature type="transmembrane region" description="Helical" evidence="1">
    <location>
        <begin position="44"/>
        <end position="62"/>
    </location>
</feature>
<dbReference type="RefSeq" id="WP_284389371.1">
    <property type="nucleotide sequence ID" value="NZ_BSNG01000001.1"/>
</dbReference>
<reference evidence="2" key="2">
    <citation type="submission" date="2023-01" db="EMBL/GenBank/DDBJ databases">
        <title>Draft genome sequence of Devosia yakushimensis strain NBRC 103855.</title>
        <authorList>
            <person name="Sun Q."/>
            <person name="Mori K."/>
        </authorList>
    </citation>
    <scope>NUCLEOTIDE SEQUENCE</scope>
    <source>
        <strain evidence="2">NBRC 103855</strain>
    </source>
</reference>
<proteinExistence type="predicted"/>
<protein>
    <recommendedName>
        <fullName evidence="4">PEP-CTERM protein-sorting domain-containing protein</fullName>
    </recommendedName>
</protein>
<accession>A0ABQ5UCD0</accession>
<keyword evidence="1" id="KW-0472">Membrane</keyword>